<organism evidence="2 3">
    <name type="scientific">Clostridium manihotivorum</name>
    <dbReference type="NCBI Taxonomy" id="2320868"/>
    <lineage>
        <taxon>Bacteria</taxon>
        <taxon>Bacillati</taxon>
        <taxon>Bacillota</taxon>
        <taxon>Clostridia</taxon>
        <taxon>Eubacteriales</taxon>
        <taxon>Clostridiaceae</taxon>
        <taxon>Clostridium</taxon>
    </lineage>
</organism>
<dbReference type="OrthoDB" id="1952449at2"/>
<accession>A0A410DYH1</accession>
<dbReference type="Proteomes" id="UP000286268">
    <property type="component" value="Chromosome"/>
</dbReference>
<protein>
    <submittedName>
        <fullName evidence="2">Uncharacterized protein</fullName>
    </submittedName>
</protein>
<sequence length="278" mass="30907">MGKPSIFSKEYQKRMKRRKRLASALVVLLVVVVAAVLLSTKMNFSTSIKNKVAGIFTNKNSKDKVQKDKETASQLKNDKEKDNSKQSDAPAKDDKKQEDSKDDKYIEVTLSSGAVSKAFYDEVSGAKKFKLLDPIDNGVSFDISPSQTSIVINETNTQQIKVVDGSGQIKDVTKPNYTTKDGRAFSRETILKQYQGYLWSVNAKFIDDSHVAYVSQLPWFGVPDLYSYIWVVDINTGEHKAVMNTKSKNLTITSLASDGLHIKADDGDKVIPVQQLIG</sequence>
<evidence type="ECO:0000313" key="2">
    <source>
        <dbReference type="EMBL" id="QAA34118.1"/>
    </source>
</evidence>
<dbReference type="RefSeq" id="WP_128214839.1">
    <property type="nucleotide sequence ID" value="NZ_CP025746.1"/>
</dbReference>
<feature type="region of interest" description="Disordered" evidence="1">
    <location>
        <begin position="63"/>
        <end position="102"/>
    </location>
</feature>
<dbReference type="AlphaFoldDB" id="A0A410DYH1"/>
<dbReference type="KEGG" id="cmah:C1I91_22185"/>
<reference evidence="2 3" key="1">
    <citation type="submission" date="2018-01" db="EMBL/GenBank/DDBJ databases">
        <title>Genome Sequencing and Assembly of Anaerobacter polyendosporus strain CT4.</title>
        <authorList>
            <person name="Tachaapaikoon C."/>
            <person name="Sutheeworapong S."/>
            <person name="Jenjaroenpun P."/>
            <person name="Wongsurawat T."/>
            <person name="Nookeaw I."/>
            <person name="Cheawchanlertfa P."/>
            <person name="Kosugi A."/>
            <person name="Cheevadhanarak S."/>
            <person name="Ratanakhanokchai K."/>
        </authorList>
    </citation>
    <scope>NUCLEOTIDE SEQUENCE [LARGE SCALE GENOMIC DNA]</scope>
    <source>
        <strain evidence="2 3">CT4</strain>
    </source>
</reference>
<name>A0A410DYH1_9CLOT</name>
<evidence type="ECO:0000313" key="3">
    <source>
        <dbReference type="Proteomes" id="UP000286268"/>
    </source>
</evidence>
<proteinExistence type="predicted"/>
<keyword evidence="3" id="KW-1185">Reference proteome</keyword>
<gene>
    <name evidence="2" type="ORF">C1I91_22185</name>
</gene>
<dbReference type="EMBL" id="CP025746">
    <property type="protein sequence ID" value="QAA34118.1"/>
    <property type="molecule type" value="Genomic_DNA"/>
</dbReference>
<evidence type="ECO:0000256" key="1">
    <source>
        <dbReference type="SAM" id="MobiDB-lite"/>
    </source>
</evidence>